<keyword evidence="2" id="KW-1185">Reference proteome</keyword>
<sequence length="66" mass="7803">MWREYPIIFITIYVELKKPVETAVALNNKRGVIWGVDCRMLGAMVFIIEKNMILRCIYSDYNVITF</sequence>
<reference evidence="1 2" key="1">
    <citation type="submission" date="2024-06" db="EMBL/GenBank/DDBJ databases">
        <title>Sorghum-associated microbial communities from plants grown in Nebraska, USA.</title>
        <authorList>
            <person name="Schachtman D."/>
        </authorList>
    </citation>
    <scope>NUCLEOTIDE SEQUENCE [LARGE SCALE GENOMIC DNA]</scope>
    <source>
        <strain evidence="1 2">1288</strain>
    </source>
</reference>
<evidence type="ECO:0000313" key="2">
    <source>
        <dbReference type="Proteomes" id="UP001549104"/>
    </source>
</evidence>
<name>A0ABV2KF65_SPOPS</name>
<protein>
    <submittedName>
        <fullName evidence="1">Uncharacterized protein</fullName>
    </submittedName>
</protein>
<evidence type="ECO:0000313" key="1">
    <source>
        <dbReference type="EMBL" id="MET3659692.1"/>
    </source>
</evidence>
<accession>A0ABV2KF65</accession>
<organism evidence="1 2">
    <name type="scientific">Sporosarcina psychrophila</name>
    <name type="common">Bacillus psychrophilus</name>
    <dbReference type="NCBI Taxonomy" id="1476"/>
    <lineage>
        <taxon>Bacteria</taxon>
        <taxon>Bacillati</taxon>
        <taxon>Bacillota</taxon>
        <taxon>Bacilli</taxon>
        <taxon>Bacillales</taxon>
        <taxon>Caryophanaceae</taxon>
        <taxon>Sporosarcina</taxon>
    </lineage>
</organism>
<dbReference type="EMBL" id="JBEPME010000019">
    <property type="protein sequence ID" value="MET3659692.1"/>
    <property type="molecule type" value="Genomic_DNA"/>
</dbReference>
<comment type="caution">
    <text evidence="1">The sequence shown here is derived from an EMBL/GenBank/DDBJ whole genome shotgun (WGS) entry which is preliminary data.</text>
</comment>
<proteinExistence type="predicted"/>
<gene>
    <name evidence="1" type="ORF">ABIC55_004842</name>
</gene>
<dbReference type="Proteomes" id="UP001549104">
    <property type="component" value="Unassembled WGS sequence"/>
</dbReference>